<organism evidence="1 2">
    <name type="scientific">Mortierella alpina</name>
    <name type="common">Oleaginous fungus</name>
    <name type="synonym">Mortierella renispora</name>
    <dbReference type="NCBI Taxonomy" id="64518"/>
    <lineage>
        <taxon>Eukaryota</taxon>
        <taxon>Fungi</taxon>
        <taxon>Fungi incertae sedis</taxon>
        <taxon>Mucoromycota</taxon>
        <taxon>Mortierellomycotina</taxon>
        <taxon>Mortierellomycetes</taxon>
        <taxon>Mortierellales</taxon>
        <taxon>Mortierellaceae</taxon>
        <taxon>Mortierella</taxon>
    </lineage>
</organism>
<evidence type="ECO:0008006" key="3">
    <source>
        <dbReference type="Google" id="ProtNLM"/>
    </source>
</evidence>
<dbReference type="PANTHER" id="PTHR48079:SF3">
    <property type="entry name" value="NAD-DEPENDENT EPIMERASE_DEHYDRATASE DOMAIN-CONTAINING PROTEIN"/>
    <property type="match status" value="1"/>
</dbReference>
<comment type="caution">
    <text evidence="1">The sequence shown here is derived from an EMBL/GenBank/DDBJ whole genome shotgun (WGS) entry which is preliminary data.</text>
</comment>
<dbReference type="InterPro" id="IPR051783">
    <property type="entry name" value="NAD(P)-dependent_oxidoreduct"/>
</dbReference>
<dbReference type="SUPFAM" id="SSF51735">
    <property type="entry name" value="NAD(P)-binding Rossmann-fold domains"/>
    <property type="match status" value="1"/>
</dbReference>
<protein>
    <recommendedName>
        <fullName evidence="3">NAD-dependent epimerase/dehydratase domain-containing protein</fullName>
    </recommendedName>
</protein>
<dbReference type="AlphaFoldDB" id="A0A9P7ZWC4"/>
<dbReference type="GO" id="GO:0005737">
    <property type="term" value="C:cytoplasm"/>
    <property type="evidence" value="ECO:0007669"/>
    <property type="project" value="TreeGrafter"/>
</dbReference>
<proteinExistence type="predicted"/>
<dbReference type="PANTHER" id="PTHR48079">
    <property type="entry name" value="PROTEIN YEEZ"/>
    <property type="match status" value="1"/>
</dbReference>
<reference evidence="1" key="1">
    <citation type="submission" date="2021-07" db="EMBL/GenBank/DDBJ databases">
        <title>Draft genome of Mortierella alpina, strain LL118, isolated from an aspen leaf litter sample.</title>
        <authorList>
            <person name="Yang S."/>
            <person name="Vinatzer B.A."/>
        </authorList>
    </citation>
    <scope>NUCLEOTIDE SEQUENCE</scope>
    <source>
        <strain evidence="1">LL118</strain>
    </source>
</reference>
<sequence>MVKVLVIGAAGYIGLRVAQQLRQANHIVYGTTRSTANESILYLNEVIPVVGLVEPESSDSHSILRPSATLPWLETVKSENIEVVIDLSGSKNGVKTILEPLIRLSKERQANRLPRIGYIYASGMWVHGTGGNISSDLIPVGVKTSPHQPPTLVAWRPELEREVLGSYEHLYAAIIRPSLVYGGHSQIWDIYFKEIYKGIQNNTPITLSADPEAGVSLVHVDDVASAFVATVGKLESISGHKTSYPVFDVTSSHESLAYILTKFAKELGYKGPQIQLTGVPEGNAFPELFAQAFNTNVLSGSTRAQTVLGWKPTKTGLAVGLNVYARSWLANYKERSSA</sequence>
<gene>
    <name evidence="1" type="ORF">KVV02_000563</name>
</gene>
<dbReference type="Proteomes" id="UP000717515">
    <property type="component" value="Unassembled WGS sequence"/>
</dbReference>
<dbReference type="InterPro" id="IPR036291">
    <property type="entry name" value="NAD(P)-bd_dom_sf"/>
</dbReference>
<dbReference type="EMBL" id="JAIFTL010000429">
    <property type="protein sequence ID" value="KAG9319528.1"/>
    <property type="molecule type" value="Genomic_DNA"/>
</dbReference>
<accession>A0A9P7ZWC4</accession>
<evidence type="ECO:0000313" key="1">
    <source>
        <dbReference type="EMBL" id="KAG9319528.1"/>
    </source>
</evidence>
<evidence type="ECO:0000313" key="2">
    <source>
        <dbReference type="Proteomes" id="UP000717515"/>
    </source>
</evidence>
<dbReference type="GO" id="GO:0004029">
    <property type="term" value="F:aldehyde dehydrogenase (NAD+) activity"/>
    <property type="evidence" value="ECO:0007669"/>
    <property type="project" value="TreeGrafter"/>
</dbReference>
<name>A0A9P7ZWC4_MORAP</name>
<dbReference type="Gene3D" id="3.40.50.720">
    <property type="entry name" value="NAD(P)-binding Rossmann-like Domain"/>
    <property type="match status" value="1"/>
</dbReference>